<feature type="coiled-coil region" evidence="1">
    <location>
        <begin position="70"/>
        <end position="126"/>
    </location>
</feature>
<reference evidence="2" key="1">
    <citation type="submission" date="2023-08" db="EMBL/GenBank/DDBJ databases">
        <title>Reference Genome Resource for the Citrus Pathogen Phytophthora citrophthora.</title>
        <authorList>
            <person name="Moller H."/>
            <person name="Coetzee B."/>
            <person name="Rose L.J."/>
            <person name="Van Niekerk J.M."/>
        </authorList>
    </citation>
    <scope>NUCLEOTIDE SEQUENCE</scope>
    <source>
        <strain evidence="2">STE-U-9442</strain>
    </source>
</reference>
<dbReference type="EMBL" id="JASMQC010000026">
    <property type="protein sequence ID" value="KAK1934138.1"/>
    <property type="molecule type" value="Genomic_DNA"/>
</dbReference>
<dbReference type="AlphaFoldDB" id="A0AAD9G960"/>
<gene>
    <name evidence="2" type="ORF">P3T76_011341</name>
</gene>
<sequence>MSLDYFDQVHTNLSDRVIGHVAPHRRDTHLHTARGYGGLPTLSRFQANQVSSSRSSKTTPASPTSLRASLKRLQDDAKKVEIKKAKRREQCRTNQARYRDRQRAHQRKMQHHIQQLHEEVQSLKLKRQRLRFGPRANRSPWSIVSNVFRLIETSFRSPWQVTNADEMVQNAEARPILAMLQESFAHDVGMGDLNGMDALLEQVRRYALYFCDPKVHLKLVEELVPGVLTATAQFTATVSEFTLRCIFPHLQTPRPGDDIEDEIRALREKMLGQSLHCSCKMTFMIDEETGRVARLEASFDWMSPLIRLLGNVDDVSSMLNQALITRDCVIGALDEQ</sequence>
<accession>A0AAD9G960</accession>
<organism evidence="2 3">
    <name type="scientific">Phytophthora citrophthora</name>
    <dbReference type="NCBI Taxonomy" id="4793"/>
    <lineage>
        <taxon>Eukaryota</taxon>
        <taxon>Sar</taxon>
        <taxon>Stramenopiles</taxon>
        <taxon>Oomycota</taxon>
        <taxon>Peronosporomycetes</taxon>
        <taxon>Peronosporales</taxon>
        <taxon>Peronosporaceae</taxon>
        <taxon>Phytophthora</taxon>
    </lineage>
</organism>
<keyword evidence="1" id="KW-0175">Coiled coil</keyword>
<evidence type="ECO:0000313" key="3">
    <source>
        <dbReference type="Proteomes" id="UP001259832"/>
    </source>
</evidence>
<proteinExistence type="predicted"/>
<comment type="caution">
    <text evidence="2">The sequence shown here is derived from an EMBL/GenBank/DDBJ whole genome shotgun (WGS) entry which is preliminary data.</text>
</comment>
<dbReference type="Proteomes" id="UP001259832">
    <property type="component" value="Unassembled WGS sequence"/>
</dbReference>
<evidence type="ECO:0000256" key="1">
    <source>
        <dbReference type="SAM" id="Coils"/>
    </source>
</evidence>
<keyword evidence="3" id="KW-1185">Reference proteome</keyword>
<protein>
    <submittedName>
        <fullName evidence="2">BZIP transcription factor 1</fullName>
    </submittedName>
</protein>
<name>A0AAD9G960_9STRA</name>
<dbReference type="CDD" id="cd14686">
    <property type="entry name" value="bZIP"/>
    <property type="match status" value="1"/>
</dbReference>
<evidence type="ECO:0000313" key="2">
    <source>
        <dbReference type="EMBL" id="KAK1934138.1"/>
    </source>
</evidence>